<evidence type="ECO:0000259" key="5">
    <source>
        <dbReference type="PROSITE" id="PS51898"/>
    </source>
</evidence>
<evidence type="ECO:0000256" key="4">
    <source>
        <dbReference type="ARBA" id="ARBA00023172"/>
    </source>
</evidence>
<dbReference type="RefSeq" id="WP_174207581.1">
    <property type="nucleotide sequence ID" value="NZ_JABUMX010000001.1"/>
</dbReference>
<name>A0A849VP60_9HYPH</name>
<evidence type="ECO:0000256" key="1">
    <source>
        <dbReference type="ARBA" id="ARBA00008857"/>
    </source>
</evidence>
<dbReference type="InterPro" id="IPR013762">
    <property type="entry name" value="Integrase-like_cat_sf"/>
</dbReference>
<proteinExistence type="inferred from homology"/>
<dbReference type="Proteomes" id="UP000550508">
    <property type="component" value="Unassembled WGS sequence"/>
</dbReference>
<dbReference type="InterPro" id="IPR002104">
    <property type="entry name" value="Integrase_catalytic"/>
</dbReference>
<evidence type="ECO:0000256" key="3">
    <source>
        <dbReference type="ARBA" id="ARBA00023125"/>
    </source>
</evidence>
<dbReference type="PANTHER" id="PTHR30629:SF2">
    <property type="entry name" value="PROPHAGE INTEGRASE INTS-RELATED"/>
    <property type="match status" value="1"/>
</dbReference>
<dbReference type="Pfam" id="PF00589">
    <property type="entry name" value="Phage_integrase"/>
    <property type="match status" value="1"/>
</dbReference>
<organism evidence="6 7">
    <name type="scientific">Phyllobacterium pellucidum</name>
    <dbReference type="NCBI Taxonomy" id="2740464"/>
    <lineage>
        <taxon>Bacteria</taxon>
        <taxon>Pseudomonadati</taxon>
        <taxon>Pseudomonadota</taxon>
        <taxon>Alphaproteobacteria</taxon>
        <taxon>Hyphomicrobiales</taxon>
        <taxon>Phyllobacteriaceae</taxon>
        <taxon>Phyllobacterium</taxon>
    </lineage>
</organism>
<feature type="domain" description="Tyr recombinase" evidence="5">
    <location>
        <begin position="199"/>
        <end position="367"/>
    </location>
</feature>
<dbReference type="Gene3D" id="1.10.443.10">
    <property type="entry name" value="Intergrase catalytic core"/>
    <property type="match status" value="1"/>
</dbReference>
<gene>
    <name evidence="6" type="ORF">HQ945_00990</name>
</gene>
<dbReference type="GO" id="GO:0003677">
    <property type="term" value="F:DNA binding"/>
    <property type="evidence" value="ECO:0007669"/>
    <property type="project" value="UniProtKB-KW"/>
</dbReference>
<keyword evidence="7" id="KW-1185">Reference proteome</keyword>
<evidence type="ECO:0000313" key="7">
    <source>
        <dbReference type="Proteomes" id="UP000550508"/>
    </source>
</evidence>
<dbReference type="AlphaFoldDB" id="A0A849VP60"/>
<reference evidence="6 7" key="1">
    <citation type="submission" date="2020-05" db="EMBL/GenBank/DDBJ databases">
        <authorList>
            <person name="Kim M.K."/>
        </authorList>
    </citation>
    <scope>NUCLEOTIDE SEQUENCE [LARGE SCALE GENOMIC DNA]</scope>
    <source>
        <strain evidence="6 7">BT25</strain>
    </source>
</reference>
<dbReference type="InterPro" id="IPR010998">
    <property type="entry name" value="Integrase_recombinase_N"/>
</dbReference>
<protein>
    <submittedName>
        <fullName evidence="6">Integrase family protein</fullName>
    </submittedName>
</protein>
<dbReference type="PANTHER" id="PTHR30629">
    <property type="entry name" value="PROPHAGE INTEGRASE"/>
    <property type="match status" value="1"/>
</dbReference>
<dbReference type="InterPro" id="IPR038488">
    <property type="entry name" value="Integrase_DNA-bd_sf"/>
</dbReference>
<comment type="similarity">
    <text evidence="1">Belongs to the 'phage' integrase family.</text>
</comment>
<dbReference type="Pfam" id="PF13356">
    <property type="entry name" value="Arm-DNA-bind_3"/>
    <property type="match status" value="1"/>
</dbReference>
<accession>A0A849VP60</accession>
<keyword evidence="2" id="KW-0229">DNA integration</keyword>
<dbReference type="PROSITE" id="PS51898">
    <property type="entry name" value="TYR_RECOMBINASE"/>
    <property type="match status" value="1"/>
</dbReference>
<dbReference type="GO" id="GO:0006310">
    <property type="term" value="P:DNA recombination"/>
    <property type="evidence" value="ECO:0007669"/>
    <property type="project" value="UniProtKB-KW"/>
</dbReference>
<evidence type="ECO:0000313" key="6">
    <source>
        <dbReference type="EMBL" id="NTS29817.1"/>
    </source>
</evidence>
<dbReference type="Gene3D" id="1.10.150.130">
    <property type="match status" value="1"/>
</dbReference>
<dbReference type="InterPro" id="IPR011010">
    <property type="entry name" value="DNA_brk_join_enz"/>
</dbReference>
<dbReference type="InterPro" id="IPR050808">
    <property type="entry name" value="Phage_Integrase"/>
</dbReference>
<sequence length="386" mass="44679">MPRKKLTAIMLDTLAPDEYYDSHCDGLIFRVQKRRKPWQTRYYDGTRHQRHTFGFFPSMSLKEARDACQAFHKNLEAGLPVAAESAPHPRSVNTETVGWLIDWYEEMRAKNPKGTKTLKKTMKDLRSCMRRFGNYLEMPAREFTKQHARDIRDKLDVKTPPQANRFLAYGSMCWSFAAQEDKVETNIFRDVRRLAGEEPRERVLSADEIAAVWMAAETMKHDNLKSRSDYGRMIQFLLLTAQRRGEVASLRYGDILDHVWFQQKNKADRPHKIKLSRQAMELVGQGDPRDFVFGTKHRFEKRAANICKLAKVDDWRVHDLRRSAATHLQELGVDETIVRAILNHAISGVSGVYLKAEYVAKKGEALQKWADEVDRIVQSNKASNIL</sequence>
<dbReference type="GO" id="GO:0015074">
    <property type="term" value="P:DNA integration"/>
    <property type="evidence" value="ECO:0007669"/>
    <property type="project" value="UniProtKB-KW"/>
</dbReference>
<comment type="caution">
    <text evidence="6">The sequence shown here is derived from an EMBL/GenBank/DDBJ whole genome shotgun (WGS) entry which is preliminary data.</text>
</comment>
<keyword evidence="3" id="KW-0238">DNA-binding</keyword>
<dbReference type="EMBL" id="JABUMX010000001">
    <property type="protein sequence ID" value="NTS29817.1"/>
    <property type="molecule type" value="Genomic_DNA"/>
</dbReference>
<keyword evidence="4" id="KW-0233">DNA recombination</keyword>
<dbReference type="SUPFAM" id="SSF56349">
    <property type="entry name" value="DNA breaking-rejoining enzymes"/>
    <property type="match status" value="1"/>
</dbReference>
<dbReference type="Gene3D" id="3.30.160.390">
    <property type="entry name" value="Integrase, DNA-binding domain"/>
    <property type="match status" value="1"/>
</dbReference>
<dbReference type="InterPro" id="IPR025166">
    <property type="entry name" value="Integrase_DNA_bind_dom"/>
</dbReference>
<evidence type="ECO:0000256" key="2">
    <source>
        <dbReference type="ARBA" id="ARBA00022908"/>
    </source>
</evidence>